<dbReference type="AlphaFoldDB" id="B7KH54"/>
<dbReference type="InterPro" id="IPR016032">
    <property type="entry name" value="Sig_transdc_resp-reg_C-effctor"/>
</dbReference>
<accession>B7KH54</accession>
<dbReference type="PROSITE" id="PS00622">
    <property type="entry name" value="HTH_LUXR_1"/>
    <property type="match status" value="1"/>
</dbReference>
<dbReference type="CDD" id="cd06170">
    <property type="entry name" value="LuxR_C_like"/>
    <property type="match status" value="1"/>
</dbReference>
<feature type="modified residue" description="4-aspartylphosphate" evidence="3">
    <location>
        <position position="64"/>
    </location>
</feature>
<dbReference type="InterPro" id="IPR000792">
    <property type="entry name" value="Tscrpt_reg_LuxR_C"/>
</dbReference>
<dbReference type="CDD" id="cd17535">
    <property type="entry name" value="REC_NarL-like"/>
    <property type="match status" value="1"/>
</dbReference>
<reference evidence="7" key="1">
    <citation type="journal article" date="2011" name="MBio">
        <title>Novel metabolic attributes of the genus Cyanothece, comprising a group of unicellular nitrogen-fixing Cyanobacteria.</title>
        <authorList>
            <person name="Bandyopadhyay A."/>
            <person name="Elvitigala T."/>
            <person name="Welsh E."/>
            <person name="Stockel J."/>
            <person name="Liberton M."/>
            <person name="Min H."/>
            <person name="Sherman L.A."/>
            <person name="Pakrasi H.B."/>
        </authorList>
    </citation>
    <scope>NUCLEOTIDE SEQUENCE [LARGE SCALE GENOMIC DNA]</scope>
    <source>
        <strain evidence="7">PCC 7424</strain>
    </source>
</reference>
<evidence type="ECO:0000313" key="6">
    <source>
        <dbReference type="EMBL" id="ACK69263.1"/>
    </source>
</evidence>
<feature type="domain" description="Response regulatory" evidence="5">
    <location>
        <begin position="8"/>
        <end position="129"/>
    </location>
</feature>
<evidence type="ECO:0000259" key="4">
    <source>
        <dbReference type="PROSITE" id="PS50043"/>
    </source>
</evidence>
<dbReference type="InterPro" id="IPR058245">
    <property type="entry name" value="NreC/VraR/RcsB-like_REC"/>
</dbReference>
<proteinExistence type="predicted"/>
<gene>
    <name evidence="6" type="ordered locus">PCC7424_0807</name>
</gene>
<dbReference type="PROSITE" id="PS50110">
    <property type="entry name" value="RESPONSE_REGULATORY"/>
    <property type="match status" value="1"/>
</dbReference>
<dbReference type="STRING" id="65393.PCC7424_0807"/>
<dbReference type="Pfam" id="PF00196">
    <property type="entry name" value="GerE"/>
    <property type="match status" value="1"/>
</dbReference>
<dbReference type="InterPro" id="IPR001789">
    <property type="entry name" value="Sig_transdc_resp-reg_receiver"/>
</dbReference>
<sequence length="228" mass="25882">MLGQKYISTMLVDDESLFRENLKTLLNLYSDSGKMDFTIISEADSATKAINLIHRYHPHLILLDLELDHESGLDILKYLQTHHSSVITLVLSAHQEENLIFQAMQAGAKGYIFKINLVQQLGEAVNTVMNDKVYLPPEVATHFFHYFNTYCDPLSNSDKELDLTKREKEVLQYLIQGLSNEQIAKQLYITVATVKAHLTAIFNKLGVKNRTQAIVAALKMNQAVNYPN</sequence>
<dbReference type="PANTHER" id="PTHR43214">
    <property type="entry name" value="TWO-COMPONENT RESPONSE REGULATOR"/>
    <property type="match status" value="1"/>
</dbReference>
<dbReference type="Gene3D" id="3.40.50.2300">
    <property type="match status" value="1"/>
</dbReference>
<dbReference type="PRINTS" id="PR00038">
    <property type="entry name" value="HTHLUXR"/>
</dbReference>
<dbReference type="OrthoDB" id="510967at2"/>
<keyword evidence="7" id="KW-1185">Reference proteome</keyword>
<protein>
    <submittedName>
        <fullName evidence="6">Two component transcriptional regulator, LuxR family</fullName>
    </submittedName>
</protein>
<dbReference type="GO" id="GO:0003677">
    <property type="term" value="F:DNA binding"/>
    <property type="evidence" value="ECO:0007669"/>
    <property type="project" value="UniProtKB-KW"/>
</dbReference>
<dbReference type="SUPFAM" id="SSF52172">
    <property type="entry name" value="CheY-like"/>
    <property type="match status" value="1"/>
</dbReference>
<evidence type="ECO:0000256" key="1">
    <source>
        <dbReference type="ARBA" id="ARBA00022553"/>
    </source>
</evidence>
<dbReference type="InterPro" id="IPR039420">
    <property type="entry name" value="WalR-like"/>
</dbReference>
<dbReference type="SMART" id="SM00421">
    <property type="entry name" value="HTH_LUXR"/>
    <property type="match status" value="1"/>
</dbReference>
<keyword evidence="1 3" id="KW-0597">Phosphoprotein</keyword>
<dbReference type="EMBL" id="CP001291">
    <property type="protein sequence ID" value="ACK69263.1"/>
    <property type="molecule type" value="Genomic_DNA"/>
</dbReference>
<dbReference type="GO" id="GO:0000160">
    <property type="term" value="P:phosphorelay signal transduction system"/>
    <property type="evidence" value="ECO:0007669"/>
    <property type="project" value="InterPro"/>
</dbReference>
<evidence type="ECO:0000313" key="7">
    <source>
        <dbReference type="Proteomes" id="UP000002384"/>
    </source>
</evidence>
<dbReference type="KEGG" id="cyc:PCC7424_0807"/>
<organism evidence="6 7">
    <name type="scientific">Gloeothece citriformis (strain PCC 7424)</name>
    <name type="common">Cyanothece sp. (strain PCC 7424)</name>
    <dbReference type="NCBI Taxonomy" id="65393"/>
    <lineage>
        <taxon>Bacteria</taxon>
        <taxon>Bacillati</taxon>
        <taxon>Cyanobacteriota</taxon>
        <taxon>Cyanophyceae</taxon>
        <taxon>Oscillatoriophycideae</taxon>
        <taxon>Chroococcales</taxon>
        <taxon>Aphanothecaceae</taxon>
        <taxon>Gloeothece</taxon>
        <taxon>Gloeothece citriformis</taxon>
    </lineage>
</organism>
<dbReference type="PROSITE" id="PS50043">
    <property type="entry name" value="HTH_LUXR_2"/>
    <property type="match status" value="1"/>
</dbReference>
<dbReference type="Proteomes" id="UP000002384">
    <property type="component" value="Chromosome"/>
</dbReference>
<dbReference type="RefSeq" id="WP_012598210.1">
    <property type="nucleotide sequence ID" value="NC_011729.1"/>
</dbReference>
<dbReference type="eggNOG" id="COG2197">
    <property type="taxonomic scope" value="Bacteria"/>
</dbReference>
<dbReference type="SMART" id="SM00448">
    <property type="entry name" value="REC"/>
    <property type="match status" value="1"/>
</dbReference>
<feature type="domain" description="HTH luxR-type" evidence="4">
    <location>
        <begin position="156"/>
        <end position="221"/>
    </location>
</feature>
<name>B7KH54_GLOC7</name>
<evidence type="ECO:0000256" key="2">
    <source>
        <dbReference type="ARBA" id="ARBA00023125"/>
    </source>
</evidence>
<keyword evidence="2" id="KW-0238">DNA-binding</keyword>
<evidence type="ECO:0000259" key="5">
    <source>
        <dbReference type="PROSITE" id="PS50110"/>
    </source>
</evidence>
<dbReference type="HOGENOM" id="CLU_000445_90_10_3"/>
<dbReference type="GO" id="GO:0006355">
    <property type="term" value="P:regulation of DNA-templated transcription"/>
    <property type="evidence" value="ECO:0007669"/>
    <property type="project" value="InterPro"/>
</dbReference>
<dbReference type="SUPFAM" id="SSF46894">
    <property type="entry name" value="C-terminal effector domain of the bipartite response regulators"/>
    <property type="match status" value="1"/>
</dbReference>
<evidence type="ECO:0000256" key="3">
    <source>
        <dbReference type="PROSITE-ProRule" id="PRU00169"/>
    </source>
</evidence>
<dbReference type="Pfam" id="PF00072">
    <property type="entry name" value="Response_reg"/>
    <property type="match status" value="1"/>
</dbReference>
<dbReference type="InterPro" id="IPR011006">
    <property type="entry name" value="CheY-like_superfamily"/>
</dbReference>